<evidence type="ECO:0000313" key="1">
    <source>
        <dbReference type="EMBL" id="GAA2974908.1"/>
    </source>
</evidence>
<dbReference type="Proteomes" id="UP001500403">
    <property type="component" value="Unassembled WGS sequence"/>
</dbReference>
<gene>
    <name evidence="1" type="ORF">GCM10010446_68880</name>
</gene>
<accession>A0ABN3XP74</accession>
<dbReference type="PANTHER" id="PTHR33498">
    <property type="entry name" value="TRANSPOSASE FOR INSERTION SEQUENCE ELEMENT IS1557"/>
    <property type="match status" value="1"/>
</dbReference>
<evidence type="ECO:0000313" key="2">
    <source>
        <dbReference type="Proteomes" id="UP001500403"/>
    </source>
</evidence>
<protein>
    <recommendedName>
        <fullName evidence="3">Transposase</fullName>
    </recommendedName>
</protein>
<sequence length="119" mass="13144">MVQAGEFLQFGHHVRLAGACPEMTALTGQIRTFAGLLVPAAGNTEQLTTRITRARAADLPFLHSFATGLERDRTAVDAALTLPHHNDRTEGVNCKIELLEHQRYGRVGHPLLRRLILLN</sequence>
<reference evidence="1 2" key="1">
    <citation type="journal article" date="2019" name="Int. J. Syst. Evol. Microbiol.">
        <title>The Global Catalogue of Microorganisms (GCM) 10K type strain sequencing project: providing services to taxonomists for standard genome sequencing and annotation.</title>
        <authorList>
            <consortium name="The Broad Institute Genomics Platform"/>
            <consortium name="The Broad Institute Genome Sequencing Center for Infectious Disease"/>
            <person name="Wu L."/>
            <person name="Ma J."/>
        </authorList>
    </citation>
    <scope>NUCLEOTIDE SEQUENCE [LARGE SCALE GENOMIC DNA]</scope>
    <source>
        <strain evidence="1 2">JCM 9088</strain>
    </source>
</reference>
<evidence type="ECO:0008006" key="3">
    <source>
        <dbReference type="Google" id="ProtNLM"/>
    </source>
</evidence>
<keyword evidence="2" id="KW-1185">Reference proteome</keyword>
<name>A0ABN3XP74_9ACTN</name>
<proteinExistence type="predicted"/>
<dbReference type="PANTHER" id="PTHR33498:SF1">
    <property type="entry name" value="TRANSPOSASE FOR INSERTION SEQUENCE ELEMENT IS1557"/>
    <property type="match status" value="1"/>
</dbReference>
<dbReference type="EMBL" id="BAAAUD010000116">
    <property type="protein sequence ID" value="GAA2974908.1"/>
    <property type="molecule type" value="Genomic_DNA"/>
</dbReference>
<comment type="caution">
    <text evidence="1">The sequence shown here is derived from an EMBL/GenBank/DDBJ whole genome shotgun (WGS) entry which is preliminary data.</text>
</comment>
<dbReference type="InterPro" id="IPR047951">
    <property type="entry name" value="Transpos_ISL3"/>
</dbReference>
<organism evidence="1 2">
    <name type="scientific">Streptomyces enissocaesilis</name>
    <dbReference type="NCBI Taxonomy" id="332589"/>
    <lineage>
        <taxon>Bacteria</taxon>
        <taxon>Bacillati</taxon>
        <taxon>Actinomycetota</taxon>
        <taxon>Actinomycetes</taxon>
        <taxon>Kitasatosporales</taxon>
        <taxon>Streptomycetaceae</taxon>
        <taxon>Streptomyces</taxon>
        <taxon>Streptomyces rochei group</taxon>
    </lineage>
</organism>